<feature type="domain" description="TIR" evidence="3">
    <location>
        <begin position="10"/>
        <end position="165"/>
    </location>
</feature>
<keyword evidence="2" id="KW-1133">Transmembrane helix</keyword>
<feature type="coiled-coil region" evidence="1">
    <location>
        <begin position="1085"/>
        <end position="1112"/>
    </location>
</feature>
<comment type="caution">
    <text evidence="4">The sequence shown here is derived from an EMBL/GenBank/DDBJ whole genome shotgun (WGS) entry which is preliminary data.</text>
</comment>
<dbReference type="GO" id="GO:0007165">
    <property type="term" value="P:signal transduction"/>
    <property type="evidence" value="ECO:0007669"/>
    <property type="project" value="InterPro"/>
</dbReference>
<accession>A0A8H9KWL7</accession>
<protein>
    <recommendedName>
        <fullName evidence="3">TIR domain-containing protein</fullName>
    </recommendedName>
</protein>
<dbReference type="InterPro" id="IPR015943">
    <property type="entry name" value="WD40/YVTN_repeat-like_dom_sf"/>
</dbReference>
<keyword evidence="1" id="KW-0175">Coiled coil</keyword>
<dbReference type="Proteomes" id="UP000614460">
    <property type="component" value="Unassembled WGS sequence"/>
</dbReference>
<evidence type="ECO:0000256" key="2">
    <source>
        <dbReference type="SAM" id="Phobius"/>
    </source>
</evidence>
<dbReference type="Gene3D" id="3.40.50.10140">
    <property type="entry name" value="Toll/interleukin-1 receptor homology (TIR) domain"/>
    <property type="match status" value="1"/>
</dbReference>
<dbReference type="InterPro" id="IPR000157">
    <property type="entry name" value="TIR_dom"/>
</dbReference>
<feature type="transmembrane region" description="Helical" evidence="2">
    <location>
        <begin position="252"/>
        <end position="271"/>
    </location>
</feature>
<keyword evidence="5" id="KW-1185">Reference proteome</keyword>
<dbReference type="Gene3D" id="2.130.10.10">
    <property type="entry name" value="YVTN repeat-like/Quinoprotein amine dehydrogenase"/>
    <property type="match status" value="2"/>
</dbReference>
<keyword evidence="2" id="KW-0472">Membrane</keyword>
<dbReference type="InterPro" id="IPR011047">
    <property type="entry name" value="Quinoprotein_ADH-like_sf"/>
</dbReference>
<dbReference type="EMBL" id="BMKM01000008">
    <property type="protein sequence ID" value="GGE28758.1"/>
    <property type="molecule type" value="Genomic_DNA"/>
</dbReference>
<evidence type="ECO:0000313" key="5">
    <source>
        <dbReference type="Proteomes" id="UP000614460"/>
    </source>
</evidence>
<name>A0A8H9KWL7_9SPHI</name>
<keyword evidence="2" id="KW-0812">Transmembrane</keyword>
<sequence length="1112" mass="125301">MENQKQDLSKKYKAFISYSHSDNQGEGRKWADWLHHALETYEVPEDLIGKKNAAGEEIPRQIYPVFQDEKELSASSSLSNALTSALDRSEFLIYLSSPKSARSIYVRDEIKYFKQTGKSKKIMALILKGEPEYGDTHTEAQCFPDELRYNVDANGQIIKDQPEEVLAADVRIPHSQDEGFTSPEGYRRYLHEQGVAHHQIKNQVDEYKQRLDLALLKIISGILGVPLGELTKRDQAYQLEKIKRKNRNIKRIATAIGALGILAIIAGIFAWNQRNSALRNLAKSLYASGINKLTESEYGDGAAYIAEATRRGDKSAELFAHSMLAVQDDLTRMPNVNYGFTRFSPDGKWLVGFASAGNNMNVLQVWNAIDRKLHIQRDDITSIQIRYPLFDASNRAYVTTLNSVIVRYDIENNKKEEIRPNPDSTFIAITAVSPDAKYLVFNKNSRQTILFNTETKQEQDLTKSQELRTSTAYFDNTSKTLLVDRQSFESPSEVSIYDLSSPELRQIFKKDLGSGIKTAVFSKDGNQVIFHNTAGINYFNKLNGTQWSLPTSTLVRFTGFTDNGNLYIGNDSQISQLNTGNGSVIKTSKLPENVFFFSNMIKIMEKDALNSEANSPDWTQSLVNSNSQTFLENKKGDALRVAQFFETSDLAHIEPGISTDMALLRYKGGKSIEQLNLNTGEKTKNFIQIPEEATVHLVLHKTKRVLVKGKSGKTYFFDATTGKPVGKPFDSQARLYIFNQNETQVLARTGKNSFAAWDIETGKQTINFSQEQEIGGFTVSPDFRLVIMVNPDGWKVLDIASKKVLKDGKEALSSGAFSPTGEYLLKVSSVGDAEVLETKTFKPILNMKTIVSPFMVFNNKGNVLAVSEDATHMRLWNLEEGKSFGQTIRISKNTQYFHFSDDDKQIFVQDDAEGMRLAAKVIDATTGNILTMPFINQRFDAIYVIPGDKRLMTVESLMNGNSINIWEVPGQVSMSKDQLANDLEKFYGKKYNNETGAILNYTDSSNTFNTWYFEDPLVRTVSPSSNEKITDILKKNYPIKNDANLRLLAVTYDYHPLARAMVANYFSSNPDTHLIGQRVVEITEKQLIKIKNKELKSEVESLLKEAKQKLSK</sequence>
<reference evidence="4" key="1">
    <citation type="journal article" date="2014" name="Int. J. Syst. Evol. Microbiol.">
        <title>Complete genome sequence of Corynebacterium casei LMG S-19264T (=DSM 44701T), isolated from a smear-ripened cheese.</title>
        <authorList>
            <consortium name="US DOE Joint Genome Institute (JGI-PGF)"/>
            <person name="Walter F."/>
            <person name="Albersmeier A."/>
            <person name="Kalinowski J."/>
            <person name="Ruckert C."/>
        </authorList>
    </citation>
    <scope>NUCLEOTIDE SEQUENCE</scope>
    <source>
        <strain evidence="4">CGMCC 1.15966</strain>
    </source>
</reference>
<dbReference type="RefSeq" id="WP_182498202.1">
    <property type="nucleotide sequence ID" value="NZ_BMKM01000008.1"/>
</dbReference>
<dbReference type="SUPFAM" id="SSF52200">
    <property type="entry name" value="Toll/Interleukin receptor TIR domain"/>
    <property type="match status" value="1"/>
</dbReference>
<dbReference type="InterPro" id="IPR035897">
    <property type="entry name" value="Toll_tir_struct_dom_sf"/>
</dbReference>
<dbReference type="SUPFAM" id="SSF50998">
    <property type="entry name" value="Quinoprotein alcohol dehydrogenase-like"/>
    <property type="match status" value="1"/>
</dbReference>
<reference evidence="4" key="2">
    <citation type="submission" date="2020-09" db="EMBL/GenBank/DDBJ databases">
        <authorList>
            <person name="Sun Q."/>
            <person name="Zhou Y."/>
        </authorList>
    </citation>
    <scope>NUCLEOTIDE SEQUENCE</scope>
    <source>
        <strain evidence="4">CGMCC 1.15966</strain>
    </source>
</reference>
<evidence type="ECO:0000256" key="1">
    <source>
        <dbReference type="SAM" id="Coils"/>
    </source>
</evidence>
<dbReference type="SUPFAM" id="SSF101908">
    <property type="entry name" value="Putative isomerase YbhE"/>
    <property type="match status" value="1"/>
</dbReference>
<evidence type="ECO:0000313" key="4">
    <source>
        <dbReference type="EMBL" id="GGE28758.1"/>
    </source>
</evidence>
<dbReference type="PROSITE" id="PS50104">
    <property type="entry name" value="TIR"/>
    <property type="match status" value="1"/>
</dbReference>
<dbReference type="AlphaFoldDB" id="A0A8H9KWL7"/>
<dbReference type="Pfam" id="PF13676">
    <property type="entry name" value="TIR_2"/>
    <property type="match status" value="1"/>
</dbReference>
<evidence type="ECO:0000259" key="3">
    <source>
        <dbReference type="PROSITE" id="PS50104"/>
    </source>
</evidence>
<proteinExistence type="predicted"/>
<organism evidence="4 5">
    <name type="scientific">Sphingobacterium cellulitidis</name>
    <dbReference type="NCBI Taxonomy" id="1768011"/>
    <lineage>
        <taxon>Bacteria</taxon>
        <taxon>Pseudomonadati</taxon>
        <taxon>Bacteroidota</taxon>
        <taxon>Sphingobacteriia</taxon>
        <taxon>Sphingobacteriales</taxon>
        <taxon>Sphingobacteriaceae</taxon>
        <taxon>Sphingobacterium</taxon>
    </lineage>
</organism>
<gene>
    <name evidence="4" type="ORF">GCM10011516_28080</name>
</gene>